<dbReference type="PANTHER" id="PTHR11735:SF11">
    <property type="entry name" value="TRNA THREONYLCARBAMOYLADENOSINE BIOSYNTHESIS PROTEIN TSAB"/>
    <property type="match status" value="1"/>
</dbReference>
<dbReference type="SUPFAM" id="SSF53067">
    <property type="entry name" value="Actin-like ATPase domain"/>
    <property type="match status" value="2"/>
</dbReference>
<evidence type="ECO:0000313" key="2">
    <source>
        <dbReference type="EMBL" id="EPZ17094.1"/>
    </source>
</evidence>
<organism evidence="2 3">
    <name type="scientific">Thauera terpenica 58Eu</name>
    <dbReference type="NCBI Taxonomy" id="1348657"/>
    <lineage>
        <taxon>Bacteria</taxon>
        <taxon>Pseudomonadati</taxon>
        <taxon>Pseudomonadota</taxon>
        <taxon>Betaproteobacteria</taxon>
        <taxon>Rhodocyclales</taxon>
        <taxon>Zoogloeaceae</taxon>
        <taxon>Thauera</taxon>
    </lineage>
</organism>
<sequence length="230" mass="23885">MKILAIEASSEQASVALLIDGAISSRRIDGATKHSQTVLRDVRDLLAEAGLPIGALDAVAFGAGPGAFTGLRLACGVAQGLALGADLGIAVVGSLDAIALQARAPRVLVATDARMGELYYAAFEGDQADSLQALGPVRCALPEALEIPPGPWLGAGSAFRVWPDVLRARLGDQLLDCRDALCARADEVALLAVRQVREQRLLAPALAAPLYVRDKVAFTTAERLARGGKA</sequence>
<protein>
    <recommendedName>
        <fullName evidence="1">Gcp-like domain-containing protein</fullName>
    </recommendedName>
</protein>
<dbReference type="Pfam" id="PF00814">
    <property type="entry name" value="TsaD"/>
    <property type="match status" value="1"/>
</dbReference>
<comment type="caution">
    <text evidence="2">The sequence shown here is derived from an EMBL/GenBank/DDBJ whole genome shotgun (WGS) entry which is preliminary data.</text>
</comment>
<dbReference type="NCBIfam" id="TIGR03725">
    <property type="entry name" value="T6A_YeaZ"/>
    <property type="match status" value="1"/>
</dbReference>
<dbReference type="PANTHER" id="PTHR11735">
    <property type="entry name" value="TRNA N6-ADENOSINE THREONYLCARBAMOYLTRANSFERASE"/>
    <property type="match status" value="1"/>
</dbReference>
<dbReference type="RefSeq" id="WP_021247802.1">
    <property type="nucleotide sequence ID" value="NZ_ATJV01000002.1"/>
</dbReference>
<dbReference type="PATRIC" id="fig|1348657.5.peg.345"/>
<dbReference type="AlphaFoldDB" id="T0AW43"/>
<gene>
    <name evidence="2" type="ORF">M622_09080</name>
</gene>
<feature type="domain" description="Gcp-like" evidence="1">
    <location>
        <begin position="32"/>
        <end position="148"/>
    </location>
</feature>
<evidence type="ECO:0000259" key="1">
    <source>
        <dbReference type="Pfam" id="PF00814"/>
    </source>
</evidence>
<dbReference type="InterPro" id="IPR043129">
    <property type="entry name" value="ATPase_NBD"/>
</dbReference>
<dbReference type="GO" id="GO:0002949">
    <property type="term" value="P:tRNA threonylcarbamoyladenosine modification"/>
    <property type="evidence" value="ECO:0007669"/>
    <property type="project" value="InterPro"/>
</dbReference>
<dbReference type="eggNOG" id="COG1214">
    <property type="taxonomic scope" value="Bacteria"/>
</dbReference>
<dbReference type="EMBL" id="ATJV01000002">
    <property type="protein sequence ID" value="EPZ17094.1"/>
    <property type="molecule type" value="Genomic_DNA"/>
</dbReference>
<dbReference type="GO" id="GO:0005829">
    <property type="term" value="C:cytosol"/>
    <property type="evidence" value="ECO:0007669"/>
    <property type="project" value="TreeGrafter"/>
</dbReference>
<proteinExistence type="predicted"/>
<dbReference type="InterPro" id="IPR022496">
    <property type="entry name" value="T6A_TsaB"/>
</dbReference>
<dbReference type="STRING" id="1348657.M622_09080"/>
<accession>T0AW43</accession>
<keyword evidence="3" id="KW-1185">Reference proteome</keyword>
<reference evidence="2 3" key="1">
    <citation type="submission" date="2013-06" db="EMBL/GenBank/DDBJ databases">
        <title>Draft genome sequence of Thauera terpenica.</title>
        <authorList>
            <person name="Liu B."/>
            <person name="Frostegard A.H."/>
            <person name="Shapleigh J.P."/>
        </authorList>
    </citation>
    <scope>NUCLEOTIDE SEQUENCE [LARGE SCALE GENOMIC DNA]</scope>
    <source>
        <strain evidence="2 3">58Eu</strain>
    </source>
</reference>
<dbReference type="Proteomes" id="UP000015455">
    <property type="component" value="Unassembled WGS sequence"/>
</dbReference>
<dbReference type="OrthoDB" id="9809995at2"/>
<dbReference type="InterPro" id="IPR000905">
    <property type="entry name" value="Gcp-like_dom"/>
</dbReference>
<name>T0AW43_9RHOO</name>
<dbReference type="Gene3D" id="3.30.420.40">
    <property type="match status" value="2"/>
</dbReference>
<evidence type="ECO:0000313" key="3">
    <source>
        <dbReference type="Proteomes" id="UP000015455"/>
    </source>
</evidence>